<gene>
    <name evidence="2" type="ORF">TIFTF001_010760</name>
</gene>
<evidence type="ECO:0000313" key="2">
    <source>
        <dbReference type="EMBL" id="GMN41537.1"/>
    </source>
</evidence>
<sequence>MVGDWSHFDANERGVKVPWTDRRTRTSFERDLPRNCSDRAQDHYWVLGAVRFDSVDSSSCSPHDGRSLTQGSAADGGRSFPSTLLLSNTSAKDQVRSMAGDMPRTIGASWSDFRHPGRDNCRTYSRVLTYKKGDSYWPSTELRFDLKSPKIFQNLKVNYEELMFRYSIPRFYAVLDKREFQERLAIVGDFFEFVDVELTKQASLVASRFRG</sequence>
<organism evidence="2 3">
    <name type="scientific">Ficus carica</name>
    <name type="common">Common fig</name>
    <dbReference type="NCBI Taxonomy" id="3494"/>
    <lineage>
        <taxon>Eukaryota</taxon>
        <taxon>Viridiplantae</taxon>
        <taxon>Streptophyta</taxon>
        <taxon>Embryophyta</taxon>
        <taxon>Tracheophyta</taxon>
        <taxon>Spermatophyta</taxon>
        <taxon>Magnoliopsida</taxon>
        <taxon>eudicotyledons</taxon>
        <taxon>Gunneridae</taxon>
        <taxon>Pentapetalae</taxon>
        <taxon>rosids</taxon>
        <taxon>fabids</taxon>
        <taxon>Rosales</taxon>
        <taxon>Moraceae</taxon>
        <taxon>Ficeae</taxon>
        <taxon>Ficus</taxon>
    </lineage>
</organism>
<evidence type="ECO:0000313" key="3">
    <source>
        <dbReference type="Proteomes" id="UP001187192"/>
    </source>
</evidence>
<evidence type="ECO:0000256" key="1">
    <source>
        <dbReference type="SAM" id="MobiDB-lite"/>
    </source>
</evidence>
<feature type="compositionally biased region" description="Polar residues" evidence="1">
    <location>
        <begin position="57"/>
        <end position="72"/>
    </location>
</feature>
<keyword evidence="3" id="KW-1185">Reference proteome</keyword>
<proteinExistence type="predicted"/>
<comment type="caution">
    <text evidence="2">The sequence shown here is derived from an EMBL/GenBank/DDBJ whole genome shotgun (WGS) entry which is preliminary data.</text>
</comment>
<dbReference type="EMBL" id="BTGU01000013">
    <property type="protein sequence ID" value="GMN41537.1"/>
    <property type="molecule type" value="Genomic_DNA"/>
</dbReference>
<feature type="region of interest" description="Disordered" evidence="1">
    <location>
        <begin position="57"/>
        <end position="76"/>
    </location>
</feature>
<reference evidence="2" key="1">
    <citation type="submission" date="2023-07" db="EMBL/GenBank/DDBJ databases">
        <title>draft genome sequence of fig (Ficus carica).</title>
        <authorList>
            <person name="Takahashi T."/>
            <person name="Nishimura K."/>
        </authorList>
    </citation>
    <scope>NUCLEOTIDE SEQUENCE</scope>
</reference>
<dbReference type="AlphaFoldDB" id="A0AA87ZW08"/>
<dbReference type="Proteomes" id="UP001187192">
    <property type="component" value="Unassembled WGS sequence"/>
</dbReference>
<protein>
    <submittedName>
        <fullName evidence="2">Uncharacterized protein</fullName>
    </submittedName>
</protein>
<accession>A0AA87ZW08</accession>
<name>A0AA87ZW08_FICCA</name>